<reference evidence="5 6" key="1">
    <citation type="submission" date="2015-05" db="EMBL/GenBank/DDBJ databases">
        <title>Distinctive expansion of gene families associated with plant cell wall degradation and secondary metabolism in the genomes of grapevine trunk pathogens.</title>
        <authorList>
            <person name="Lawrence D.P."/>
            <person name="Travadon R."/>
            <person name="Rolshausen P.E."/>
            <person name="Baumgartner K."/>
        </authorList>
    </citation>
    <scope>NUCLEOTIDE SEQUENCE [LARGE SCALE GENOMIC DNA]</scope>
    <source>
        <strain evidence="5">UCRPC4</strain>
    </source>
</reference>
<feature type="domain" description="HMG box" evidence="4">
    <location>
        <begin position="111"/>
        <end position="180"/>
    </location>
</feature>
<dbReference type="InterPro" id="IPR009071">
    <property type="entry name" value="HMG_box_dom"/>
</dbReference>
<dbReference type="AlphaFoldDB" id="A0A0G2EKV8"/>
<evidence type="ECO:0000259" key="4">
    <source>
        <dbReference type="PROSITE" id="PS50118"/>
    </source>
</evidence>
<dbReference type="SUPFAM" id="SSF47095">
    <property type="entry name" value="HMG-box"/>
    <property type="match status" value="1"/>
</dbReference>
<keyword evidence="6" id="KW-1185">Reference proteome</keyword>
<feature type="compositionally biased region" description="Low complexity" evidence="3">
    <location>
        <begin position="236"/>
        <end position="249"/>
    </location>
</feature>
<dbReference type="InterPro" id="IPR036910">
    <property type="entry name" value="HMG_box_dom_sf"/>
</dbReference>
<dbReference type="EMBL" id="LCWF01000073">
    <property type="protein sequence ID" value="KKY22791.1"/>
    <property type="molecule type" value="Genomic_DNA"/>
</dbReference>
<dbReference type="PROSITE" id="PS50118">
    <property type="entry name" value="HMG_BOX_2"/>
    <property type="match status" value="1"/>
</dbReference>
<dbReference type="OrthoDB" id="5550281at2759"/>
<dbReference type="PANTHER" id="PTHR48112">
    <property type="entry name" value="HIGH MOBILITY GROUP PROTEIN DSP1"/>
    <property type="match status" value="1"/>
</dbReference>
<dbReference type="GO" id="GO:0005634">
    <property type="term" value="C:nucleus"/>
    <property type="evidence" value="ECO:0007669"/>
    <property type="project" value="UniProtKB-UniRule"/>
</dbReference>
<feature type="region of interest" description="Disordered" evidence="3">
    <location>
        <begin position="76"/>
        <end position="113"/>
    </location>
</feature>
<comment type="caution">
    <text evidence="5">The sequence shown here is derived from an EMBL/GenBank/DDBJ whole genome shotgun (WGS) entry which is preliminary data.</text>
</comment>
<keyword evidence="1 2" id="KW-0238">DNA-binding</keyword>
<sequence length="285" mass="30407">MARAKNEPEPGTVSVNVDEFRRTRDSVIVALATLQSSVQDLSRAYIEHANTVLSGQNAGQLPFGLAGTLLESGLVGQQPATAPRATSPPHSDVGEGGKKKRKRAPHDPNAPKRALTPYFLYMQSARSKIASELGENAKPKEVADEGTRRWAAMGDAEKSVWNNTYAKNLSIYREKIKAYKAGLPVPDDATAEKLIESGAIAIPDVTEAAEEEEASPEPVKAPEPPKSNKRRKTGDKPATPAKDTATPAKKSPEKKKADKKEKAAPASAKAAAPAAESGKKKKSKK</sequence>
<reference evidence="5 6" key="2">
    <citation type="submission" date="2015-05" db="EMBL/GenBank/DDBJ databases">
        <authorList>
            <person name="Morales-Cruz A."/>
            <person name="Amrine K.C."/>
            <person name="Cantu D."/>
        </authorList>
    </citation>
    <scope>NUCLEOTIDE SEQUENCE [LARGE SCALE GENOMIC DNA]</scope>
    <source>
        <strain evidence="5">UCRPC4</strain>
    </source>
</reference>
<dbReference type="PANTHER" id="PTHR48112:SF5">
    <property type="entry name" value="BOX PROTEIN, PUTATIVE (AFU_ORTHOLOGUE AFUA_1G04550)-RELATED"/>
    <property type="match status" value="1"/>
</dbReference>
<keyword evidence="2" id="KW-0539">Nucleus</keyword>
<feature type="DNA-binding region" description="HMG box" evidence="2">
    <location>
        <begin position="111"/>
        <end position="180"/>
    </location>
</feature>
<feature type="compositionally biased region" description="Low complexity" evidence="3">
    <location>
        <begin position="264"/>
        <end position="276"/>
    </location>
</feature>
<dbReference type="Pfam" id="PF00505">
    <property type="entry name" value="HMG_box"/>
    <property type="match status" value="1"/>
</dbReference>
<dbReference type="SMART" id="SM00398">
    <property type="entry name" value="HMG"/>
    <property type="match status" value="1"/>
</dbReference>
<gene>
    <name evidence="5" type="ORF">UCRPC4_g03117</name>
</gene>
<protein>
    <submittedName>
        <fullName evidence="5">Putative hmg box</fullName>
    </submittedName>
</protein>
<dbReference type="InterPro" id="IPR050342">
    <property type="entry name" value="HMGB"/>
</dbReference>
<name>A0A0G2EKV8_PHACM</name>
<dbReference type="Proteomes" id="UP000053317">
    <property type="component" value="Unassembled WGS sequence"/>
</dbReference>
<evidence type="ECO:0000313" key="6">
    <source>
        <dbReference type="Proteomes" id="UP000053317"/>
    </source>
</evidence>
<dbReference type="Gene3D" id="1.10.30.10">
    <property type="entry name" value="High mobility group box domain"/>
    <property type="match status" value="1"/>
</dbReference>
<organism evidence="5 6">
    <name type="scientific">Phaeomoniella chlamydospora</name>
    <name type="common">Phaeoacremonium chlamydosporum</name>
    <dbReference type="NCBI Taxonomy" id="158046"/>
    <lineage>
        <taxon>Eukaryota</taxon>
        <taxon>Fungi</taxon>
        <taxon>Dikarya</taxon>
        <taxon>Ascomycota</taxon>
        <taxon>Pezizomycotina</taxon>
        <taxon>Eurotiomycetes</taxon>
        <taxon>Chaetothyriomycetidae</taxon>
        <taxon>Phaeomoniellales</taxon>
        <taxon>Phaeomoniellaceae</taxon>
        <taxon>Phaeomoniella</taxon>
    </lineage>
</organism>
<feature type="region of interest" description="Disordered" evidence="3">
    <location>
        <begin position="202"/>
        <end position="285"/>
    </location>
</feature>
<feature type="compositionally biased region" description="Basic and acidic residues" evidence="3">
    <location>
        <begin position="250"/>
        <end position="263"/>
    </location>
</feature>
<evidence type="ECO:0000256" key="3">
    <source>
        <dbReference type="SAM" id="MobiDB-lite"/>
    </source>
</evidence>
<evidence type="ECO:0000256" key="2">
    <source>
        <dbReference type="PROSITE-ProRule" id="PRU00267"/>
    </source>
</evidence>
<evidence type="ECO:0000256" key="1">
    <source>
        <dbReference type="ARBA" id="ARBA00023125"/>
    </source>
</evidence>
<dbReference type="GO" id="GO:0003677">
    <property type="term" value="F:DNA binding"/>
    <property type="evidence" value="ECO:0007669"/>
    <property type="project" value="UniProtKB-UniRule"/>
</dbReference>
<evidence type="ECO:0000313" key="5">
    <source>
        <dbReference type="EMBL" id="KKY22791.1"/>
    </source>
</evidence>
<accession>A0A0G2EKV8</accession>
<proteinExistence type="predicted"/>